<reference evidence="4" key="2">
    <citation type="submission" date="2021-11" db="EMBL/GenBank/DDBJ databases">
        <authorList>
            <person name="Riesbeck K."/>
        </authorList>
    </citation>
    <scope>NUCLEOTIDE SEQUENCE [LARGE SCALE GENOMIC DNA]</scope>
</reference>
<reference evidence="2 3" key="1">
    <citation type="journal article" date="2007" name="Genome Biol.">
        <title>Characterization and modeling of the Haemophilus influenzae core and supragenomes based on the complete genomic sequences of Rd and 12 clinical nontypeable strains.</title>
        <authorList>
            <person name="Hogg J.S."/>
            <person name="Hu F.Z."/>
            <person name="Janto B."/>
            <person name="Boissy R."/>
            <person name="Hayes J."/>
            <person name="Keefe R."/>
            <person name="Post J.C."/>
            <person name="Ehrlich G.D."/>
        </authorList>
    </citation>
    <scope>NUCLEOTIDE SEQUENCE [LARGE SCALE GENOMIC DNA]</scope>
    <source>
        <strain evidence="2">3655</strain>
        <strain evidence="3">NTHi 3655</strain>
    </source>
</reference>
<dbReference type="EMBL" id="OV040719">
    <property type="protein sequence ID" value="CAH0450984.1"/>
    <property type="molecule type" value="Genomic_DNA"/>
</dbReference>
<dbReference type="AlphaFoldDB" id="A0A0H3PDH1"/>
<gene>
    <name evidence="2" type="ORF">CGSHi3655_03985</name>
    <name evidence="1" type="ORF">KRLU3655_LOCUS1060</name>
</gene>
<dbReference type="Proteomes" id="UP000837958">
    <property type="component" value="Chromosome"/>
</dbReference>
<dbReference type="PROSITE" id="PS51257">
    <property type="entry name" value="PROKAR_LIPOPROTEIN"/>
    <property type="match status" value="1"/>
</dbReference>
<name>A0A0H3PDH1_HAEI3</name>
<protein>
    <recommendedName>
        <fullName evidence="5">Lipoprotein</fullName>
    </recommendedName>
</protein>
<dbReference type="Proteomes" id="UP000003185">
    <property type="component" value="Unassembled WGS sequence"/>
</dbReference>
<evidence type="ECO:0000313" key="2">
    <source>
        <dbReference type="EMBL" id="EDJ92524.1"/>
    </source>
</evidence>
<proteinExistence type="predicted"/>
<accession>A0A0H3PDH1</accession>
<sequence>MKKYLLMIVLLLSACTDVETCNLQCQKERANAEWKQEHGEFQPNLTPEQERYIVEWLVEHYPNGTQP</sequence>
<evidence type="ECO:0000313" key="3">
    <source>
        <dbReference type="Proteomes" id="UP000003185"/>
    </source>
</evidence>
<dbReference type="EMBL" id="AAZF01000006">
    <property type="protein sequence ID" value="EDJ92524.1"/>
    <property type="molecule type" value="Genomic_DNA"/>
</dbReference>
<evidence type="ECO:0008006" key="5">
    <source>
        <dbReference type="Google" id="ProtNLM"/>
    </source>
</evidence>
<evidence type="ECO:0000313" key="4">
    <source>
        <dbReference type="Proteomes" id="UP000837958"/>
    </source>
</evidence>
<dbReference type="RefSeq" id="WP_005657708.1">
    <property type="nucleotide sequence ID" value="NZ_AAZF01000006.1"/>
</dbReference>
<organism evidence="2 3">
    <name type="scientific">Haemophilus influenzae (strain NTHi 3655)</name>
    <dbReference type="NCBI Taxonomy" id="375177"/>
    <lineage>
        <taxon>Bacteria</taxon>
        <taxon>Pseudomonadati</taxon>
        <taxon>Pseudomonadota</taxon>
        <taxon>Gammaproteobacteria</taxon>
        <taxon>Pasteurellales</taxon>
        <taxon>Pasteurellaceae</taxon>
        <taxon>Haemophilus</taxon>
    </lineage>
</organism>
<reference evidence="1" key="3">
    <citation type="submission" date="2024-01" db="EMBL/GenBank/DDBJ databases">
        <authorList>
            <person name="Riesbeck K."/>
        </authorList>
    </citation>
    <scope>NUCLEOTIDE SEQUENCE</scope>
    <source>
        <strain evidence="1">3655</strain>
    </source>
</reference>
<evidence type="ECO:0000313" key="1">
    <source>
        <dbReference type="EMBL" id="CAH0450984.1"/>
    </source>
</evidence>